<dbReference type="InterPro" id="IPR025158">
    <property type="entry name" value="Mg_chelat-rel_C"/>
</dbReference>
<dbReference type="PANTHER" id="PTHR32039:SF7">
    <property type="entry name" value="COMPETENCE PROTEIN COMM"/>
    <property type="match status" value="1"/>
</dbReference>
<dbReference type="Pfam" id="PF01078">
    <property type="entry name" value="Mg_chelatase"/>
    <property type="match status" value="1"/>
</dbReference>
<proteinExistence type="inferred from homology"/>
<dbReference type="InterPro" id="IPR003593">
    <property type="entry name" value="AAA+_ATPase"/>
</dbReference>
<organism evidence="5 6">
    <name type="scientific">Candidatus Kuenenbacteria bacterium CG08_land_8_20_14_0_20_37_23</name>
    <dbReference type="NCBI Taxonomy" id="1974617"/>
    <lineage>
        <taxon>Bacteria</taxon>
        <taxon>Candidatus Kueneniibacteriota</taxon>
    </lineage>
</organism>
<dbReference type="Gene3D" id="3.40.50.300">
    <property type="entry name" value="P-loop containing nucleotide triphosphate hydrolases"/>
    <property type="match status" value="1"/>
</dbReference>
<comment type="caution">
    <text evidence="5">The sequence shown here is derived from an EMBL/GenBank/DDBJ whole genome shotgun (WGS) entry which is preliminary data.</text>
</comment>
<dbReference type="Gene3D" id="3.30.230.10">
    <property type="match status" value="1"/>
</dbReference>
<name>A0A2M6XSI3_9BACT</name>
<gene>
    <name evidence="5" type="ORF">COT27_02635</name>
</gene>
<accession>A0A2M6XSI3</accession>
<comment type="similarity">
    <text evidence="1">Belongs to the Mg-chelatase subunits D/I family. ComM subfamily.</text>
</comment>
<dbReference type="GO" id="GO:0005524">
    <property type="term" value="F:ATP binding"/>
    <property type="evidence" value="ECO:0007669"/>
    <property type="project" value="UniProtKB-KW"/>
</dbReference>
<dbReference type="NCBIfam" id="TIGR00368">
    <property type="entry name" value="YifB family Mg chelatase-like AAA ATPase"/>
    <property type="match status" value="1"/>
</dbReference>
<dbReference type="InterPro" id="IPR004482">
    <property type="entry name" value="Mg_chelat-rel"/>
</dbReference>
<dbReference type="InterPro" id="IPR020568">
    <property type="entry name" value="Ribosomal_Su5_D2-typ_SF"/>
</dbReference>
<dbReference type="PANTHER" id="PTHR32039">
    <property type="entry name" value="MAGNESIUM-CHELATASE SUBUNIT CHLI"/>
    <property type="match status" value="1"/>
</dbReference>
<keyword evidence="2" id="KW-0547">Nucleotide-binding</keyword>
<dbReference type="InterPro" id="IPR001208">
    <property type="entry name" value="MCM_dom"/>
</dbReference>
<dbReference type="PROSITE" id="PS50051">
    <property type="entry name" value="MCM_2"/>
    <property type="match status" value="1"/>
</dbReference>
<dbReference type="InterPro" id="IPR027417">
    <property type="entry name" value="P-loop_NTPase"/>
</dbReference>
<dbReference type="InterPro" id="IPR014721">
    <property type="entry name" value="Ribsml_uS5_D2-typ_fold_subgr"/>
</dbReference>
<sequence>MSKIFSSAIIGLDSRLIEVESNIGGGMGGIFIIVGLPDTAVQESKERIWSAIKNSELAFPRSKIVVNLAPADIRKEGPAYDLPIALSILQTAGKIILAGDDKEAIYAGELSLDGHLRSINGALSIAIMAKEKGIKKIFVPTINAREASLVNGVEVIPADSLIDLVRHIKGTNPIKSYVPCPEDIDDVTDYDIDMAFIKGQEQAKRALEIAASAGHNVLLSGPPGSGKTLLARTVATILPKMTYDEILEVTKIYSVAGKIPMGQSLITKRPFRSPHHTASSISLVGGGSFPRPGEISLAHKGVLFLDEFSEFPRAVLENLRQPLEDGLVTVSRAQATITFPARFTLIASQNPCPCGYYSDTDKNCTCTPSQIVRYQKKISGPLLDRIDLHIEAPRIKFEKLASDELAEKSEHIRRRVENAREKQRIRFAKLNVHTNAEMSNREIRRFCIIDNHSQGLLKNAMEYMHLSARSYQRILKVSRTIADLSDSEKIESAHIAEALQYRTKVD</sequence>
<dbReference type="SMART" id="SM00382">
    <property type="entry name" value="AAA"/>
    <property type="match status" value="1"/>
</dbReference>
<evidence type="ECO:0000256" key="3">
    <source>
        <dbReference type="ARBA" id="ARBA00022840"/>
    </source>
</evidence>
<reference evidence="6" key="1">
    <citation type="submission" date="2017-09" db="EMBL/GenBank/DDBJ databases">
        <title>Depth-based differentiation of microbial function through sediment-hosted aquifers and enrichment of novel symbionts in the deep terrestrial subsurface.</title>
        <authorList>
            <person name="Probst A.J."/>
            <person name="Ladd B."/>
            <person name="Jarett J.K."/>
            <person name="Geller-Mcgrath D.E."/>
            <person name="Sieber C.M.K."/>
            <person name="Emerson J.B."/>
            <person name="Anantharaman K."/>
            <person name="Thomas B.C."/>
            <person name="Malmstrom R."/>
            <person name="Stieglmeier M."/>
            <person name="Klingl A."/>
            <person name="Woyke T."/>
            <person name="Ryan C.M."/>
            <person name="Banfield J.F."/>
        </authorList>
    </citation>
    <scope>NUCLEOTIDE SEQUENCE [LARGE SCALE GENOMIC DNA]</scope>
</reference>
<dbReference type="SUPFAM" id="SSF54211">
    <property type="entry name" value="Ribosomal protein S5 domain 2-like"/>
    <property type="match status" value="1"/>
</dbReference>
<dbReference type="InterPro" id="IPR000523">
    <property type="entry name" value="Mg_chelatse_chII-like_cat_dom"/>
</dbReference>
<evidence type="ECO:0000259" key="4">
    <source>
        <dbReference type="PROSITE" id="PS50051"/>
    </source>
</evidence>
<dbReference type="Pfam" id="PF13335">
    <property type="entry name" value="Mg_chelatase_C"/>
    <property type="match status" value="1"/>
</dbReference>
<evidence type="ECO:0000256" key="2">
    <source>
        <dbReference type="ARBA" id="ARBA00022741"/>
    </source>
</evidence>
<evidence type="ECO:0000313" key="5">
    <source>
        <dbReference type="EMBL" id="PIU10529.1"/>
    </source>
</evidence>
<dbReference type="Pfam" id="PF13541">
    <property type="entry name" value="ChlI"/>
    <property type="match status" value="1"/>
</dbReference>
<dbReference type="EMBL" id="PEXX01000045">
    <property type="protein sequence ID" value="PIU10529.1"/>
    <property type="molecule type" value="Genomic_DNA"/>
</dbReference>
<evidence type="ECO:0000256" key="1">
    <source>
        <dbReference type="ARBA" id="ARBA00006354"/>
    </source>
</evidence>
<protein>
    <submittedName>
        <fullName evidence="5">Magnesium chelatase</fullName>
    </submittedName>
</protein>
<dbReference type="GO" id="GO:0003677">
    <property type="term" value="F:DNA binding"/>
    <property type="evidence" value="ECO:0007669"/>
    <property type="project" value="InterPro"/>
</dbReference>
<evidence type="ECO:0000313" key="6">
    <source>
        <dbReference type="Proteomes" id="UP000230586"/>
    </source>
</evidence>
<keyword evidence="3" id="KW-0067">ATP-binding</keyword>
<dbReference type="InterPro" id="IPR045006">
    <property type="entry name" value="CHLI-like"/>
</dbReference>
<dbReference type="SUPFAM" id="SSF52540">
    <property type="entry name" value="P-loop containing nucleoside triphosphate hydrolases"/>
    <property type="match status" value="1"/>
</dbReference>
<dbReference type="Proteomes" id="UP000230586">
    <property type="component" value="Unassembled WGS sequence"/>
</dbReference>
<feature type="domain" description="MCM C-terminal AAA(+) ATPase" evidence="4">
    <location>
        <begin position="293"/>
        <end position="388"/>
    </location>
</feature>
<dbReference type="AlphaFoldDB" id="A0A2M6XSI3"/>